<evidence type="ECO:0000313" key="6">
    <source>
        <dbReference type="Proteomes" id="UP000596742"/>
    </source>
</evidence>
<dbReference type="OrthoDB" id="6130204at2759"/>
<accession>A0A8B6H097</accession>
<dbReference type="SUPFAM" id="SSF49854">
    <property type="entry name" value="Spermadhesin, CUB domain"/>
    <property type="match status" value="2"/>
</dbReference>
<dbReference type="InterPro" id="IPR036116">
    <property type="entry name" value="FN3_sf"/>
</dbReference>
<dbReference type="InterPro" id="IPR000859">
    <property type="entry name" value="CUB_dom"/>
</dbReference>
<keyword evidence="1" id="KW-0677">Repeat</keyword>
<keyword evidence="6" id="KW-1185">Reference proteome</keyword>
<feature type="domain" description="CUB" evidence="4">
    <location>
        <begin position="13"/>
        <end position="120"/>
    </location>
</feature>
<comment type="caution">
    <text evidence="3">Lacks conserved residue(s) required for the propagation of feature annotation.</text>
</comment>
<dbReference type="CDD" id="cd00041">
    <property type="entry name" value="CUB"/>
    <property type="match status" value="1"/>
</dbReference>
<comment type="caution">
    <text evidence="5">The sequence shown here is derived from an EMBL/GenBank/DDBJ whole genome shotgun (WGS) entry which is preliminary data.</text>
</comment>
<dbReference type="Gene3D" id="2.60.120.290">
    <property type="entry name" value="Spermadhesin, CUB domain"/>
    <property type="match status" value="1"/>
</dbReference>
<keyword evidence="2" id="KW-1015">Disulfide bond</keyword>
<dbReference type="Pfam" id="PF00431">
    <property type="entry name" value="CUB"/>
    <property type="match status" value="1"/>
</dbReference>
<dbReference type="EMBL" id="UYJE01009316">
    <property type="protein sequence ID" value="VDI72353.1"/>
    <property type="molecule type" value="Genomic_DNA"/>
</dbReference>
<evidence type="ECO:0000256" key="1">
    <source>
        <dbReference type="ARBA" id="ARBA00022737"/>
    </source>
</evidence>
<protein>
    <recommendedName>
        <fullName evidence="4">CUB domain-containing protein</fullName>
    </recommendedName>
</protein>
<dbReference type="InterPro" id="IPR035914">
    <property type="entry name" value="Sperma_CUB_dom_sf"/>
</dbReference>
<sequence length="367" mass="41629">MRAYTRKTGSTACGVTKFILQGQSQIIIFPGHSQATYLPNVQCTWTFNTSASLWFKINIDTLNLEHSDGCRKDYLQVGNSTFCGRLYNKEIVHRSNTVKIMFVSDGYIGGIGFILSVSAVGTPPDKPRNISIKPGTYGLMVTWERPLYKTDFIESYSLFYEHEYTSEPVKMLLSKHQFSYVIDTTKYPGTRFEVWMSSNGDGVCGGNINISNTSSFIITPFYGNWRPRDAFCKWHVTSQFSFLLQIMDVKLPQSNSSSCDHVTGQCGHLTNKCDRITLEISNYGKICDQQEVLKTYHIHEKEADFSLTARNNKDDIKLFLRISTSELMDTTFPSRTKQPVSMSGCSQYILKTFVLFTIVICHISTTD</sequence>
<dbReference type="SUPFAM" id="SSF49265">
    <property type="entry name" value="Fibronectin type III"/>
    <property type="match status" value="1"/>
</dbReference>
<dbReference type="SMART" id="SM00042">
    <property type="entry name" value="CUB"/>
    <property type="match status" value="1"/>
</dbReference>
<dbReference type="Gene3D" id="2.60.40.10">
    <property type="entry name" value="Immunoglobulins"/>
    <property type="match status" value="1"/>
</dbReference>
<proteinExistence type="predicted"/>
<name>A0A8B6H097_MYTGA</name>
<dbReference type="AlphaFoldDB" id="A0A8B6H097"/>
<dbReference type="PANTHER" id="PTHR24251">
    <property type="entry name" value="OVOCHYMASE-RELATED"/>
    <property type="match status" value="1"/>
</dbReference>
<dbReference type="CDD" id="cd00063">
    <property type="entry name" value="FN3"/>
    <property type="match status" value="1"/>
</dbReference>
<evidence type="ECO:0000256" key="3">
    <source>
        <dbReference type="PROSITE-ProRule" id="PRU00059"/>
    </source>
</evidence>
<dbReference type="InterPro" id="IPR003961">
    <property type="entry name" value="FN3_dom"/>
</dbReference>
<dbReference type="Proteomes" id="UP000596742">
    <property type="component" value="Unassembled WGS sequence"/>
</dbReference>
<evidence type="ECO:0000259" key="4">
    <source>
        <dbReference type="PROSITE" id="PS01180"/>
    </source>
</evidence>
<evidence type="ECO:0000313" key="5">
    <source>
        <dbReference type="EMBL" id="VDI72353.1"/>
    </source>
</evidence>
<reference evidence="5" key="1">
    <citation type="submission" date="2018-11" db="EMBL/GenBank/DDBJ databases">
        <authorList>
            <person name="Alioto T."/>
            <person name="Alioto T."/>
        </authorList>
    </citation>
    <scope>NUCLEOTIDE SEQUENCE</scope>
</reference>
<gene>
    <name evidence="5" type="ORF">MGAL_10B000162</name>
</gene>
<evidence type="ECO:0000256" key="2">
    <source>
        <dbReference type="ARBA" id="ARBA00023157"/>
    </source>
</evidence>
<organism evidence="5 6">
    <name type="scientific">Mytilus galloprovincialis</name>
    <name type="common">Mediterranean mussel</name>
    <dbReference type="NCBI Taxonomy" id="29158"/>
    <lineage>
        <taxon>Eukaryota</taxon>
        <taxon>Metazoa</taxon>
        <taxon>Spiralia</taxon>
        <taxon>Lophotrochozoa</taxon>
        <taxon>Mollusca</taxon>
        <taxon>Bivalvia</taxon>
        <taxon>Autobranchia</taxon>
        <taxon>Pteriomorphia</taxon>
        <taxon>Mytilida</taxon>
        <taxon>Mytiloidea</taxon>
        <taxon>Mytilidae</taxon>
        <taxon>Mytilinae</taxon>
        <taxon>Mytilus</taxon>
    </lineage>
</organism>
<dbReference type="PROSITE" id="PS01180">
    <property type="entry name" value="CUB"/>
    <property type="match status" value="1"/>
</dbReference>
<dbReference type="InterPro" id="IPR013783">
    <property type="entry name" value="Ig-like_fold"/>
</dbReference>